<dbReference type="OrthoDB" id="9799989at2"/>
<evidence type="ECO:0000313" key="2">
    <source>
        <dbReference type="EMBL" id="PXX45447.1"/>
    </source>
</evidence>
<evidence type="ECO:0000313" key="3">
    <source>
        <dbReference type="Proteomes" id="UP000247792"/>
    </source>
</evidence>
<accession>A0A318JBR3</accession>
<reference evidence="2 3" key="1">
    <citation type="submission" date="2018-05" db="EMBL/GenBank/DDBJ databases">
        <title>Genomic Encyclopedia of Type Strains, Phase IV (KMG-IV): sequencing the most valuable type-strain genomes for metagenomic binning, comparative biology and taxonomic classification.</title>
        <authorList>
            <person name="Goeker M."/>
        </authorList>
    </citation>
    <scope>NUCLEOTIDE SEQUENCE [LARGE SCALE GENOMIC DNA]</scope>
    <source>
        <strain evidence="2 3">DSM 19792</strain>
    </source>
</reference>
<protein>
    <submittedName>
        <fullName evidence="2">Pimeloyl-ACP methyl ester carboxylesterase</fullName>
    </submittedName>
</protein>
<sequence>MNTPARAANSALNDVTSNATNKPIMDMILQAFTRPQRQAETEDDKKALTHARPVSIPYAGLELRAWTWGQGPQVLLLHGWESRASHMAGFVAPLLQAGFSVTALDAPAHGASQGETTNVLDYGKAVVAVANHLGPLTATIAHSVGSAASLYAFAQGVQVRASVHLCGPASLTRVFQYAARAGGLDEASRQQLEDMLASRIGSPLSAMDLSQLQHGMRHPALIMHDPEDKEMPYSESQALVDAWPQASLVASAGTGHRRILRTPEIHSAAVRFLIEGVAAALVGKIAEFEKTGETS</sequence>
<organism evidence="2 3">
    <name type="scientific">Undibacterium pigrum</name>
    <dbReference type="NCBI Taxonomy" id="401470"/>
    <lineage>
        <taxon>Bacteria</taxon>
        <taxon>Pseudomonadati</taxon>
        <taxon>Pseudomonadota</taxon>
        <taxon>Betaproteobacteria</taxon>
        <taxon>Burkholderiales</taxon>
        <taxon>Oxalobacteraceae</taxon>
        <taxon>Undibacterium</taxon>
    </lineage>
</organism>
<proteinExistence type="predicted"/>
<evidence type="ECO:0000259" key="1">
    <source>
        <dbReference type="Pfam" id="PF00561"/>
    </source>
</evidence>
<feature type="domain" description="AB hydrolase-1" evidence="1">
    <location>
        <begin position="74"/>
        <end position="180"/>
    </location>
</feature>
<name>A0A318JBR3_9BURK</name>
<dbReference type="RefSeq" id="WP_110254876.1">
    <property type="nucleotide sequence ID" value="NZ_QJKB01000002.1"/>
</dbReference>
<dbReference type="EMBL" id="QJKB01000002">
    <property type="protein sequence ID" value="PXX45447.1"/>
    <property type="molecule type" value="Genomic_DNA"/>
</dbReference>
<dbReference type="SUPFAM" id="SSF53474">
    <property type="entry name" value="alpha/beta-Hydrolases"/>
    <property type="match status" value="1"/>
</dbReference>
<comment type="caution">
    <text evidence="2">The sequence shown here is derived from an EMBL/GenBank/DDBJ whole genome shotgun (WGS) entry which is preliminary data.</text>
</comment>
<dbReference type="InterPro" id="IPR029058">
    <property type="entry name" value="AB_hydrolase_fold"/>
</dbReference>
<keyword evidence="3" id="KW-1185">Reference proteome</keyword>
<dbReference type="Gene3D" id="3.40.50.1820">
    <property type="entry name" value="alpha/beta hydrolase"/>
    <property type="match status" value="1"/>
</dbReference>
<dbReference type="AlphaFoldDB" id="A0A318JBR3"/>
<gene>
    <name evidence="2" type="ORF">DFR42_102675</name>
</gene>
<dbReference type="Pfam" id="PF00561">
    <property type="entry name" value="Abhydrolase_1"/>
    <property type="match status" value="1"/>
</dbReference>
<dbReference type="Proteomes" id="UP000247792">
    <property type="component" value="Unassembled WGS sequence"/>
</dbReference>
<dbReference type="InterPro" id="IPR000073">
    <property type="entry name" value="AB_hydrolase_1"/>
</dbReference>